<dbReference type="AlphaFoldDB" id="A0A517U603"/>
<dbReference type="EMBL" id="CP036339">
    <property type="protein sequence ID" value="QDT76065.1"/>
    <property type="molecule type" value="Genomic_DNA"/>
</dbReference>
<dbReference type="KEGG" id="llh:I41_53100"/>
<dbReference type="OrthoDB" id="232145at2"/>
<accession>A0A517U603</accession>
<sequence length="709" mass="73660">MTVKSGKSGVLSKAAGVAERGWLIAAVGLSAAALAASSARAVDKSWNTAVSDPWSNAALWTPAGVPGAGDVVRIGDLPWVTGHTVFLNQNATIAGLHITNDMALQTEGRTMVVNGDTILNDSARLNIENAVAGVDYVTDDLVIGADSNVWLIDSTVRINDHLLVNGELRGLFNDLANVQLWDVGTTLTNNGLISAGTGSITYVQVNDGEFDLDGQTGDGELLISGVDVATLTFTGGGLTDAFSGLITLGPYARLNMDVGPWVADASSFIDLFGQLGNQGPDEQAVISGDHVTLAGGIDVNGGTAKLTVAADATLASTANVVIGEDDRFVLEGETLVQGGTFNTNGMGDNGGQVNFDGPTEWAGNVTINGRPQQNGEATVTAPTVINAGLFDWSGDDDQTTWNVEAPLVINAVTTKTEPYDFFEGELNISGGFLGRLTVNLEGGSQAGWSMNGEMNLSGNAVLFVNRLDGAHLAMGGETNIDATKVEIGADVYFWPGSSLNFAAAASQLRMRGETHLREGMEVTGAGTLINGLGGEMWLHHTTALDDAGLENHGVLAFGRDFELDLAALVAVDRFVNDDDGTMRVRVGGYVLGEAYDHLLVTGGTASLDGLLEVLLFDADGTPFAPQVGDVFPIITALGGVVGTFDNDPVSQFGGTTYHWVVDYFPNQASLRLAEIVVPEPTGAVLVAIAVAGVAVVRRRLAVATAPSVA</sequence>
<proteinExistence type="predicted"/>
<gene>
    <name evidence="1" type="ORF">I41_53100</name>
</gene>
<keyword evidence="2" id="KW-1185">Reference proteome</keyword>
<evidence type="ECO:0000313" key="1">
    <source>
        <dbReference type="EMBL" id="QDT76065.1"/>
    </source>
</evidence>
<name>A0A517U603_9BACT</name>
<protein>
    <recommendedName>
        <fullName evidence="3">Autotransporter-associated beta strand repeat protein</fullName>
    </recommendedName>
</protein>
<reference evidence="1 2" key="1">
    <citation type="submission" date="2019-02" db="EMBL/GenBank/DDBJ databases">
        <title>Deep-cultivation of Planctomycetes and their phenomic and genomic characterization uncovers novel biology.</title>
        <authorList>
            <person name="Wiegand S."/>
            <person name="Jogler M."/>
            <person name="Boedeker C."/>
            <person name="Pinto D."/>
            <person name="Vollmers J."/>
            <person name="Rivas-Marin E."/>
            <person name="Kohn T."/>
            <person name="Peeters S.H."/>
            <person name="Heuer A."/>
            <person name="Rast P."/>
            <person name="Oberbeckmann S."/>
            <person name="Bunk B."/>
            <person name="Jeske O."/>
            <person name="Meyerdierks A."/>
            <person name="Storesund J.E."/>
            <person name="Kallscheuer N."/>
            <person name="Luecker S."/>
            <person name="Lage O.M."/>
            <person name="Pohl T."/>
            <person name="Merkel B.J."/>
            <person name="Hornburger P."/>
            <person name="Mueller R.-W."/>
            <person name="Bruemmer F."/>
            <person name="Labrenz M."/>
            <person name="Spormann A.M."/>
            <person name="Op den Camp H."/>
            <person name="Overmann J."/>
            <person name="Amann R."/>
            <person name="Jetten M.S.M."/>
            <person name="Mascher T."/>
            <person name="Medema M.H."/>
            <person name="Devos D.P."/>
            <person name="Kaster A.-K."/>
            <person name="Ovreas L."/>
            <person name="Rohde M."/>
            <person name="Galperin M.Y."/>
            <person name="Jogler C."/>
        </authorList>
    </citation>
    <scope>NUCLEOTIDE SEQUENCE [LARGE SCALE GENOMIC DNA]</scope>
    <source>
        <strain evidence="1 2">I41</strain>
    </source>
</reference>
<organism evidence="1 2">
    <name type="scientific">Lacipirellula limnantheis</name>
    <dbReference type="NCBI Taxonomy" id="2528024"/>
    <lineage>
        <taxon>Bacteria</taxon>
        <taxon>Pseudomonadati</taxon>
        <taxon>Planctomycetota</taxon>
        <taxon>Planctomycetia</taxon>
        <taxon>Pirellulales</taxon>
        <taxon>Lacipirellulaceae</taxon>
        <taxon>Lacipirellula</taxon>
    </lineage>
</organism>
<evidence type="ECO:0008006" key="3">
    <source>
        <dbReference type="Google" id="ProtNLM"/>
    </source>
</evidence>
<evidence type="ECO:0000313" key="2">
    <source>
        <dbReference type="Proteomes" id="UP000317909"/>
    </source>
</evidence>
<dbReference type="Proteomes" id="UP000317909">
    <property type="component" value="Chromosome"/>
</dbReference>
<dbReference type="RefSeq" id="WP_145435816.1">
    <property type="nucleotide sequence ID" value="NZ_CP036339.1"/>
</dbReference>